<name>W6Q709_PENRF</name>
<dbReference type="InterPro" id="IPR011990">
    <property type="entry name" value="TPR-like_helical_dom_sf"/>
</dbReference>
<keyword evidence="2" id="KW-1185">Reference proteome</keyword>
<evidence type="ECO:0000313" key="1">
    <source>
        <dbReference type="EMBL" id="CDM32508.1"/>
    </source>
</evidence>
<proteinExistence type="predicted"/>
<organism evidence="1 2">
    <name type="scientific">Penicillium roqueforti (strain FM164)</name>
    <dbReference type="NCBI Taxonomy" id="1365484"/>
    <lineage>
        <taxon>Eukaryota</taxon>
        <taxon>Fungi</taxon>
        <taxon>Dikarya</taxon>
        <taxon>Ascomycota</taxon>
        <taxon>Pezizomycotina</taxon>
        <taxon>Eurotiomycetes</taxon>
        <taxon>Eurotiomycetidae</taxon>
        <taxon>Eurotiales</taxon>
        <taxon>Aspergillaceae</taxon>
        <taxon>Penicillium</taxon>
    </lineage>
</organism>
<evidence type="ECO:0000313" key="2">
    <source>
        <dbReference type="Proteomes" id="UP000030686"/>
    </source>
</evidence>
<dbReference type="OrthoDB" id="4358764at2759"/>
<accession>W6Q709</accession>
<dbReference type="Gene3D" id="1.25.40.10">
    <property type="entry name" value="Tetratricopeptide repeat domain"/>
    <property type="match status" value="1"/>
</dbReference>
<dbReference type="Proteomes" id="UP000030686">
    <property type="component" value="Unassembled WGS sequence"/>
</dbReference>
<dbReference type="EMBL" id="HG792016">
    <property type="protein sequence ID" value="CDM32508.1"/>
    <property type="molecule type" value="Genomic_DNA"/>
</dbReference>
<gene>
    <name evidence="1" type="ORF">PROQFM164_S02g002659</name>
</gene>
<dbReference type="STRING" id="1365484.W6Q709"/>
<dbReference type="SUPFAM" id="SSF48452">
    <property type="entry name" value="TPR-like"/>
    <property type="match status" value="1"/>
</dbReference>
<protein>
    <submittedName>
        <fullName evidence="1">Tetratricopeptide-like helical</fullName>
    </submittedName>
</protein>
<dbReference type="AlphaFoldDB" id="W6Q709"/>
<reference evidence="1" key="1">
    <citation type="journal article" date="2014" name="Nat. Commun.">
        <title>Multiple recent horizontal transfers of a large genomic region in cheese making fungi.</title>
        <authorList>
            <person name="Cheeseman K."/>
            <person name="Ropars J."/>
            <person name="Renault P."/>
            <person name="Dupont J."/>
            <person name="Gouzy J."/>
            <person name="Branca A."/>
            <person name="Abraham A.L."/>
            <person name="Ceppi M."/>
            <person name="Conseiller E."/>
            <person name="Debuchy R."/>
            <person name="Malagnac F."/>
            <person name="Goarin A."/>
            <person name="Silar P."/>
            <person name="Lacoste S."/>
            <person name="Sallet E."/>
            <person name="Bensimon A."/>
            <person name="Giraud T."/>
            <person name="Brygoo Y."/>
        </authorList>
    </citation>
    <scope>NUCLEOTIDE SEQUENCE [LARGE SCALE GENOMIC DNA]</scope>
    <source>
        <strain evidence="1">FM164</strain>
    </source>
</reference>
<dbReference type="Pfam" id="PF13424">
    <property type="entry name" value="TPR_12"/>
    <property type="match status" value="1"/>
</dbReference>
<dbReference type="OMA" id="HIDYATG"/>
<sequence length="159" mass="18027">MGELQKSEDILIEGIAAGKRSLSEDHLGVLMGCRELARTYSRQGRLDEAVKLIITTIEKMKIFQGSEHPDYATVMWSLGKVWEKKQEQAKAINAYQVVLEATEKRLTTEHPLYKIISDRIILLTEGAHSNDYKEATENGSVTNGGEDLRIKRLHNTQTW</sequence>